<feature type="compositionally biased region" description="Basic and acidic residues" evidence="10">
    <location>
        <begin position="68"/>
        <end position="77"/>
    </location>
</feature>
<feature type="region of interest" description="Disordered" evidence="10">
    <location>
        <begin position="1"/>
        <end position="55"/>
    </location>
</feature>
<protein>
    <recommendedName>
        <fullName evidence="8 9">Ribosomal RNA-processing protein 8</fullName>
        <ecNumber evidence="9">2.1.1.-</ecNumber>
    </recommendedName>
</protein>
<dbReference type="EC" id="2.1.1.-" evidence="9"/>
<gene>
    <name evidence="11" type="ORF">BGTH12_LOCUS1278</name>
</gene>
<dbReference type="EMBL" id="CAJHIT010000002">
    <property type="protein sequence ID" value="CAD6499920.1"/>
    <property type="molecule type" value="Genomic_DNA"/>
</dbReference>
<evidence type="ECO:0000256" key="4">
    <source>
        <dbReference type="ARBA" id="ARBA00022603"/>
    </source>
</evidence>
<keyword evidence="3 9" id="KW-0698">rRNA processing</keyword>
<dbReference type="PANTHER" id="PTHR12787:SF0">
    <property type="entry name" value="RIBOSOMAL RNA-PROCESSING PROTEIN 8"/>
    <property type="match status" value="1"/>
</dbReference>
<feature type="compositionally biased region" description="Basic and acidic residues" evidence="10">
    <location>
        <begin position="28"/>
        <end position="40"/>
    </location>
</feature>
<dbReference type="GO" id="GO:0042273">
    <property type="term" value="P:ribosomal large subunit biogenesis"/>
    <property type="evidence" value="ECO:0007669"/>
    <property type="project" value="TreeGrafter"/>
</dbReference>
<dbReference type="AlphaFoldDB" id="A0A9W4D249"/>
<name>A0A9W4D249_BLUGR</name>
<evidence type="ECO:0000256" key="1">
    <source>
        <dbReference type="ARBA" id="ARBA00004604"/>
    </source>
</evidence>
<dbReference type="PANTHER" id="PTHR12787">
    <property type="entry name" value="RIBOSOMAL RNA-PROCESSING PROTEIN 8"/>
    <property type="match status" value="1"/>
</dbReference>
<comment type="function">
    <text evidence="9">S-adenosyl-L-methionine-dependent methyltransferase that specifically methylates the N(1) position of adenine in helix 25.1 in 25S rRNA. Required both for ribosomal 40S and 60S subunits biogenesis. Required for efficient pre-rRNA cleavage at site A2.</text>
</comment>
<dbReference type="CDD" id="cd02440">
    <property type="entry name" value="AdoMet_MTases"/>
    <property type="match status" value="1"/>
</dbReference>
<comment type="subcellular location">
    <subcellularLocation>
        <location evidence="1 9">Nucleus</location>
        <location evidence="1 9">Nucleolus</location>
    </subcellularLocation>
</comment>
<organism evidence="11 12">
    <name type="scientific">Blumeria graminis f. sp. triticale</name>
    <dbReference type="NCBI Taxonomy" id="1689686"/>
    <lineage>
        <taxon>Eukaryota</taxon>
        <taxon>Fungi</taxon>
        <taxon>Dikarya</taxon>
        <taxon>Ascomycota</taxon>
        <taxon>Pezizomycotina</taxon>
        <taxon>Leotiomycetes</taxon>
        <taxon>Erysiphales</taxon>
        <taxon>Erysiphaceae</taxon>
        <taxon>Blumeria</taxon>
    </lineage>
</organism>
<evidence type="ECO:0000256" key="5">
    <source>
        <dbReference type="ARBA" id="ARBA00022679"/>
    </source>
</evidence>
<feature type="compositionally biased region" description="Basic residues" evidence="10">
    <location>
        <begin position="41"/>
        <end position="50"/>
    </location>
</feature>
<dbReference type="GO" id="GO:0016433">
    <property type="term" value="F:rRNA (adenine) methyltransferase activity"/>
    <property type="evidence" value="ECO:0007669"/>
    <property type="project" value="TreeGrafter"/>
</dbReference>
<feature type="region of interest" description="Disordered" evidence="10">
    <location>
        <begin position="68"/>
        <end position="143"/>
    </location>
</feature>
<evidence type="ECO:0000313" key="11">
    <source>
        <dbReference type="EMBL" id="CAD6499920.1"/>
    </source>
</evidence>
<dbReference type="FunFam" id="1.10.10.2150:FF:000001">
    <property type="entry name" value="Ribosomal RNA-processing protein 8"/>
    <property type="match status" value="1"/>
</dbReference>
<dbReference type="GO" id="GO:0005730">
    <property type="term" value="C:nucleolus"/>
    <property type="evidence" value="ECO:0007669"/>
    <property type="project" value="UniProtKB-SubCell"/>
</dbReference>
<proteinExistence type="inferred from homology"/>
<evidence type="ECO:0000256" key="6">
    <source>
        <dbReference type="ARBA" id="ARBA00022691"/>
    </source>
</evidence>
<sequence length="505" mass="55127">MFAVPGWSVSASALKAQTVEGQPPVSQKRADSSRDEDSSRSTKKRKRSKSKAKEVTAANVVDLWEEYMEGKPRVDKKSKGKRATMENEIDSAKQSLSEEKAVSDGQLPVNESAAAQSRISQGGTKKVKKKSGKANKKHANLMPVSNEAASINSTAQAASQTLQKHASSAKTTTTQTTLTPLQTAMRQKLVSARFRHLNQTLYTTPSAQSLQLFRDNPEMFSEYHEGFRRQVDVWPENPVNSYLAEIQSRGALTTARRDASGDRASTMPLPRTGGICTLADLGCGDAALATALQSCRAQLRLHIHSFDLHAPSALVTPADMAQLPLKDGSVDVAIFCLALMGTNWPEFIDEAFRILRWKGELWVAEIKSRFGRGATGAGRIVEHSVGNRKRAVVPHDASGPFEDTGVQDQSAETDVSAFVEVLRRRGFILQGESHEAINLQSKMFVRLNFIKAATPTVGKGVPPASAQTGSERWQKKKVKGKFLDGPESEAADEARVLKPCVYKLR</sequence>
<evidence type="ECO:0000256" key="8">
    <source>
        <dbReference type="ARBA" id="ARBA00076672"/>
    </source>
</evidence>
<evidence type="ECO:0000313" key="12">
    <source>
        <dbReference type="Proteomes" id="UP000683417"/>
    </source>
</evidence>
<evidence type="ECO:0000256" key="7">
    <source>
        <dbReference type="ARBA" id="ARBA00023242"/>
    </source>
</evidence>
<keyword evidence="4 9" id="KW-0489">Methyltransferase</keyword>
<comment type="similarity">
    <text evidence="2 9">Belongs to the methyltransferase superfamily. RRP8 family.</text>
</comment>
<evidence type="ECO:0000256" key="3">
    <source>
        <dbReference type="ARBA" id="ARBA00022552"/>
    </source>
</evidence>
<accession>A0A9W4D249</accession>
<evidence type="ECO:0000256" key="10">
    <source>
        <dbReference type="SAM" id="MobiDB-lite"/>
    </source>
</evidence>
<dbReference type="InterPro" id="IPR007823">
    <property type="entry name" value="RRP8"/>
</dbReference>
<comment type="caution">
    <text evidence="11">The sequence shown here is derived from an EMBL/GenBank/DDBJ whole genome shotgun (WGS) entry which is preliminary data.</text>
</comment>
<keyword evidence="5 9" id="KW-0808">Transferase</keyword>
<dbReference type="Pfam" id="PF05148">
    <property type="entry name" value="Methyltransf_8"/>
    <property type="match status" value="1"/>
</dbReference>
<feature type="compositionally biased region" description="Basic residues" evidence="10">
    <location>
        <begin position="125"/>
        <end position="139"/>
    </location>
</feature>
<evidence type="ECO:0000256" key="9">
    <source>
        <dbReference type="RuleBase" id="RU365074"/>
    </source>
</evidence>
<keyword evidence="6 9" id="KW-0949">S-adenosyl-L-methionine</keyword>
<dbReference type="Proteomes" id="UP000683417">
    <property type="component" value="Unassembled WGS sequence"/>
</dbReference>
<evidence type="ECO:0000256" key="2">
    <source>
        <dbReference type="ARBA" id="ARBA00006301"/>
    </source>
</evidence>
<reference evidence="11" key="1">
    <citation type="submission" date="2020-10" db="EMBL/GenBank/DDBJ databases">
        <authorList>
            <person name="Muller C M."/>
        </authorList>
    </citation>
    <scope>NUCLEOTIDE SEQUENCE</scope>
    <source>
        <strain evidence="11">THUN-12</strain>
    </source>
</reference>
<keyword evidence="7 9" id="KW-0539">Nucleus</keyword>